<feature type="compositionally biased region" description="Polar residues" evidence="1">
    <location>
        <begin position="160"/>
        <end position="172"/>
    </location>
</feature>
<dbReference type="OrthoDB" id="10636910at2759"/>
<sequence length="410" mass="44291">MMYFSSILRAYKDPNQLRQLASAHDTLRRGLSLSRSRALSPASSMMSPPRSPLLQLRSPITPTSIPRTTPPARNSMIAPSISPASSLSATPLLLPSFGLAGSQLTALSNPFLSDPGVSTTPLNSPPNSPGRLKYLTSFFSTPAAPSTSPMSPRILRTQPTSTLYSSHQQMDVSTHKADSVRRAMSRNANDDRNSRSHSRPHRNSGSALGLPRVSSYLQDANHGQAMSFASSLRRTGSLQAPSLSRGRPHSRSYEWSYISGDVLPSSLSHDIIPIERFRPSISTTPPGSPSVPLTQTGRLSVVSDLSDLHAATRSSYSPNSPGSATTCVDKLARYRRFHQEMNQVLSPTALEQFNSIIHAFSNDNVPLSGPSGVLRQGKALLEAELGKTAYSARLVEEFESIIREDSGLTS</sequence>
<name>A0A165K9U5_9BASI</name>
<organism evidence="2 3">
    <name type="scientific">Calocera cornea HHB12733</name>
    <dbReference type="NCBI Taxonomy" id="1353952"/>
    <lineage>
        <taxon>Eukaryota</taxon>
        <taxon>Fungi</taxon>
        <taxon>Dikarya</taxon>
        <taxon>Basidiomycota</taxon>
        <taxon>Agaricomycotina</taxon>
        <taxon>Dacrymycetes</taxon>
        <taxon>Dacrymycetales</taxon>
        <taxon>Dacrymycetaceae</taxon>
        <taxon>Calocera</taxon>
    </lineage>
</organism>
<evidence type="ECO:0000256" key="1">
    <source>
        <dbReference type="SAM" id="MobiDB-lite"/>
    </source>
</evidence>
<dbReference type="EMBL" id="KV423914">
    <property type="protein sequence ID" value="KZT62871.1"/>
    <property type="molecule type" value="Genomic_DNA"/>
</dbReference>
<proteinExistence type="predicted"/>
<gene>
    <name evidence="2" type="ORF">CALCODRAFT_3445</name>
</gene>
<reference evidence="2 3" key="1">
    <citation type="journal article" date="2016" name="Mol. Biol. Evol.">
        <title>Comparative Genomics of Early-Diverging Mushroom-Forming Fungi Provides Insights into the Origins of Lignocellulose Decay Capabilities.</title>
        <authorList>
            <person name="Nagy L.G."/>
            <person name="Riley R."/>
            <person name="Tritt A."/>
            <person name="Adam C."/>
            <person name="Daum C."/>
            <person name="Floudas D."/>
            <person name="Sun H."/>
            <person name="Yadav J.S."/>
            <person name="Pangilinan J."/>
            <person name="Larsson K.H."/>
            <person name="Matsuura K."/>
            <person name="Barry K."/>
            <person name="Labutti K."/>
            <person name="Kuo R."/>
            <person name="Ohm R.A."/>
            <person name="Bhattacharya S.S."/>
            <person name="Shirouzu T."/>
            <person name="Yoshinaga Y."/>
            <person name="Martin F.M."/>
            <person name="Grigoriev I.V."/>
            <person name="Hibbett D.S."/>
        </authorList>
    </citation>
    <scope>NUCLEOTIDE SEQUENCE [LARGE SCALE GENOMIC DNA]</scope>
    <source>
        <strain evidence="2 3">HHB12733</strain>
    </source>
</reference>
<keyword evidence="3" id="KW-1185">Reference proteome</keyword>
<dbReference type="Proteomes" id="UP000076842">
    <property type="component" value="Unassembled WGS sequence"/>
</dbReference>
<protein>
    <submittedName>
        <fullName evidence="2">Uncharacterized protein</fullName>
    </submittedName>
</protein>
<evidence type="ECO:0000313" key="3">
    <source>
        <dbReference type="Proteomes" id="UP000076842"/>
    </source>
</evidence>
<accession>A0A165K9U5</accession>
<dbReference type="InParanoid" id="A0A165K9U5"/>
<feature type="region of interest" description="Disordered" evidence="1">
    <location>
        <begin position="160"/>
        <end position="209"/>
    </location>
</feature>
<evidence type="ECO:0000313" key="2">
    <source>
        <dbReference type="EMBL" id="KZT62871.1"/>
    </source>
</evidence>
<feature type="region of interest" description="Disordered" evidence="1">
    <location>
        <begin position="32"/>
        <end position="74"/>
    </location>
</feature>
<dbReference type="AlphaFoldDB" id="A0A165K9U5"/>